<feature type="compositionally biased region" description="Basic residues" evidence="8">
    <location>
        <begin position="437"/>
        <end position="454"/>
    </location>
</feature>
<dbReference type="InterPro" id="IPR000878">
    <property type="entry name" value="4pyrrol_Mease"/>
</dbReference>
<dbReference type="CDD" id="cd11641">
    <property type="entry name" value="Precorrin-4_C11-MT"/>
    <property type="match status" value="1"/>
</dbReference>
<dbReference type="Gene3D" id="3.30.950.10">
    <property type="entry name" value="Methyltransferase, Cobalt-precorrin-4 Transmethylase, Domain 2"/>
    <property type="match status" value="1"/>
</dbReference>
<keyword evidence="5 7" id="KW-0808">Transferase</keyword>
<dbReference type="EC" id="2.1.1.133" evidence="10"/>
<feature type="region of interest" description="Disordered" evidence="8">
    <location>
        <begin position="302"/>
        <end position="321"/>
    </location>
</feature>
<evidence type="ECO:0000256" key="8">
    <source>
        <dbReference type="SAM" id="MobiDB-lite"/>
    </source>
</evidence>
<proteinExistence type="inferred from homology"/>
<evidence type="ECO:0000256" key="2">
    <source>
        <dbReference type="ARBA" id="ARBA00005879"/>
    </source>
</evidence>
<comment type="caution">
    <text evidence="10">The sequence shown here is derived from an EMBL/GenBank/DDBJ whole genome shotgun (WGS) entry which is preliminary data.</text>
</comment>
<organism evidence="10 11">
    <name type="scientific">Crossiella equi</name>
    <dbReference type="NCBI Taxonomy" id="130796"/>
    <lineage>
        <taxon>Bacteria</taxon>
        <taxon>Bacillati</taxon>
        <taxon>Actinomycetota</taxon>
        <taxon>Actinomycetes</taxon>
        <taxon>Pseudonocardiales</taxon>
        <taxon>Pseudonocardiaceae</taxon>
        <taxon>Crossiella</taxon>
    </lineage>
</organism>
<feature type="region of interest" description="Disordered" evidence="8">
    <location>
        <begin position="334"/>
        <end position="365"/>
    </location>
</feature>
<dbReference type="GO" id="GO:0046026">
    <property type="term" value="F:precorrin-4 C11-methyltransferase activity"/>
    <property type="evidence" value="ECO:0007669"/>
    <property type="project" value="UniProtKB-EC"/>
</dbReference>
<evidence type="ECO:0000256" key="1">
    <source>
        <dbReference type="ARBA" id="ARBA00004953"/>
    </source>
</evidence>
<protein>
    <submittedName>
        <fullName evidence="10">Precorrin-4/cobalt-precorrin-4 C11-methyltransferase</fullName>
        <ecNumber evidence="10">2.1.1.133</ecNumber>
        <ecNumber evidence="10">2.1.1.271</ecNumber>
    </submittedName>
</protein>
<dbReference type="PANTHER" id="PTHR45790">
    <property type="entry name" value="SIROHEME SYNTHASE-RELATED"/>
    <property type="match status" value="1"/>
</dbReference>
<feature type="compositionally biased region" description="Low complexity" evidence="8">
    <location>
        <begin position="344"/>
        <end position="365"/>
    </location>
</feature>
<dbReference type="Gene3D" id="3.40.1010.10">
    <property type="entry name" value="Cobalt-precorrin-4 Transmethylase, Domain 1"/>
    <property type="match status" value="1"/>
</dbReference>
<feature type="region of interest" description="Disordered" evidence="8">
    <location>
        <begin position="241"/>
        <end position="260"/>
    </location>
</feature>
<dbReference type="EMBL" id="JAGIOO010000001">
    <property type="protein sequence ID" value="MBP2477139.1"/>
    <property type="molecule type" value="Genomic_DNA"/>
</dbReference>
<feature type="domain" description="Tetrapyrrole methylase" evidence="9">
    <location>
        <begin position="5"/>
        <end position="213"/>
    </location>
</feature>
<sequence>MTGRISFIGAGPGAADLITLRGARRIAEADIVVFSPAVVDADCVREHARADAELVDFSRVPHERVLETYRRAAVKGLSVVRLHTGDGALWGAVQEQYDAAQKIGLEVEIVPGVSGLAAAAAAAGRELSPAAASAPVVLTRPEGDAGALPDGEKLRELAQHGGTMAIALSGARTDQLVEELRAGGYAEDTPVVVAYKTSWPDELLIQTTLAELAGTVKDHRLWRTTLFLVGQVLRPGGTRQRLFTKPEAAPRPSTGGGYRRSDFAARRAERLAAAQPADEVVEAEVPVTASTWRDRLEATRSARAGARYRPGASKRSAAAATRTGQVTLALHDEQDCPPAERPAPEASAPAPVAAPDAGTAPTAPATPVAANGAAVNGATVAVPNGSALAVSTNGSAPATPSPSDSASEPSPSAPREAAPAVSAAVKAPAAKMSAGKSKAKSTATRRTKRTPRNS</sequence>
<evidence type="ECO:0000256" key="3">
    <source>
        <dbReference type="ARBA" id="ARBA00022573"/>
    </source>
</evidence>
<dbReference type="PROSITE" id="PS00840">
    <property type="entry name" value="SUMT_2"/>
    <property type="match status" value="1"/>
</dbReference>
<evidence type="ECO:0000259" key="9">
    <source>
        <dbReference type="Pfam" id="PF00590"/>
    </source>
</evidence>
<evidence type="ECO:0000313" key="11">
    <source>
        <dbReference type="Proteomes" id="UP001519363"/>
    </source>
</evidence>
<feature type="region of interest" description="Disordered" evidence="8">
    <location>
        <begin position="388"/>
        <end position="454"/>
    </location>
</feature>
<keyword evidence="3" id="KW-0169">Cobalamin biosynthesis</keyword>
<keyword evidence="6" id="KW-0949">S-adenosyl-L-methionine</keyword>
<dbReference type="SUPFAM" id="SSF53790">
    <property type="entry name" value="Tetrapyrrole methylase"/>
    <property type="match status" value="1"/>
</dbReference>
<dbReference type="InterPro" id="IPR014777">
    <property type="entry name" value="4pyrrole_Mease_sub1"/>
</dbReference>
<evidence type="ECO:0000256" key="6">
    <source>
        <dbReference type="ARBA" id="ARBA00022691"/>
    </source>
</evidence>
<dbReference type="Pfam" id="PF00590">
    <property type="entry name" value="TP_methylase"/>
    <property type="match status" value="1"/>
</dbReference>
<gene>
    <name evidence="10" type="ORF">JOF53_006011</name>
</gene>
<comment type="pathway">
    <text evidence="1">Cofactor biosynthesis; adenosylcobalamin biosynthesis.</text>
</comment>
<accession>A0ABS5AKP3</accession>
<dbReference type="InterPro" id="IPR003043">
    <property type="entry name" value="Uropor_MeTrfase_CS"/>
</dbReference>
<feature type="compositionally biased region" description="Low complexity" evidence="8">
    <location>
        <begin position="395"/>
        <end position="436"/>
    </location>
</feature>
<dbReference type="PANTHER" id="PTHR45790:SF4">
    <property type="entry name" value="COBALT-PRECORRIN-4 C(11)-METHYLTRANSFERASE"/>
    <property type="match status" value="1"/>
</dbReference>
<name>A0ABS5AKP3_9PSEU</name>
<dbReference type="InterPro" id="IPR006362">
    <property type="entry name" value="Cbl_synth_CobM/CibF"/>
</dbReference>
<dbReference type="PROSITE" id="PS00839">
    <property type="entry name" value="SUMT_1"/>
    <property type="match status" value="1"/>
</dbReference>
<dbReference type="GO" id="GO:0032259">
    <property type="term" value="P:methylation"/>
    <property type="evidence" value="ECO:0007669"/>
    <property type="project" value="UniProtKB-KW"/>
</dbReference>
<dbReference type="InterPro" id="IPR035996">
    <property type="entry name" value="4pyrrol_Methylase_sf"/>
</dbReference>
<evidence type="ECO:0000256" key="5">
    <source>
        <dbReference type="ARBA" id="ARBA00022679"/>
    </source>
</evidence>
<dbReference type="RefSeq" id="WP_086788270.1">
    <property type="nucleotide sequence ID" value="NZ_JAGIOO010000001.1"/>
</dbReference>
<dbReference type="InterPro" id="IPR050161">
    <property type="entry name" value="Siro_Cobalamin_biosynth"/>
</dbReference>
<comment type="similarity">
    <text evidence="2 7">Belongs to the precorrin methyltransferase family.</text>
</comment>
<feature type="compositionally biased region" description="Low complexity" evidence="8">
    <location>
        <begin position="311"/>
        <end position="321"/>
    </location>
</feature>
<keyword evidence="11" id="KW-1185">Reference proteome</keyword>
<dbReference type="Proteomes" id="UP001519363">
    <property type="component" value="Unassembled WGS sequence"/>
</dbReference>
<reference evidence="10 11" key="1">
    <citation type="submission" date="2021-03" db="EMBL/GenBank/DDBJ databases">
        <title>Sequencing the genomes of 1000 actinobacteria strains.</title>
        <authorList>
            <person name="Klenk H.-P."/>
        </authorList>
    </citation>
    <scope>NUCLEOTIDE SEQUENCE [LARGE SCALE GENOMIC DNA]</scope>
    <source>
        <strain evidence="10 11">DSM 44580</strain>
    </source>
</reference>
<evidence type="ECO:0000256" key="7">
    <source>
        <dbReference type="RuleBase" id="RU003960"/>
    </source>
</evidence>
<dbReference type="EC" id="2.1.1.271" evidence="10"/>
<evidence type="ECO:0000256" key="4">
    <source>
        <dbReference type="ARBA" id="ARBA00022603"/>
    </source>
</evidence>
<dbReference type="InterPro" id="IPR014776">
    <property type="entry name" value="4pyrrole_Mease_sub2"/>
</dbReference>
<keyword evidence="4 7" id="KW-0489">Methyltransferase</keyword>
<evidence type="ECO:0000313" key="10">
    <source>
        <dbReference type="EMBL" id="MBP2477139.1"/>
    </source>
</evidence>